<dbReference type="PANTHER" id="PTHR18964">
    <property type="entry name" value="ROK (REPRESSOR, ORF, KINASE) FAMILY"/>
    <property type="match status" value="1"/>
</dbReference>
<dbReference type="SUPFAM" id="SSF46785">
    <property type="entry name" value="Winged helix' DNA-binding domain"/>
    <property type="match status" value="1"/>
</dbReference>
<dbReference type="Proteomes" id="UP000008495">
    <property type="component" value="Unassembled WGS sequence"/>
</dbReference>
<sequence length="427" mass="44178">MEETGRPMGARSIRRAGAIRPRTGLRSEVGPGALLAVIRESGGLTRRDLIDMTGFARATVESRLDALLGSGLIVERARQGGSGGRPPKVFSFNEQAGYLLSVVLGSSHTRIGVSDLGCRTVALEDLDVDMSAGPGVVLGAVGTRLRRMLEQRGIEPRTVLGVGVGVPSPVELGGRMARPPERGGLSDLGGQWADVVIAREIMAFLPGLGVEAVPVVVDKDANIMALGEWRTTWPDVRDLIVFKVGITLACGIVANACVVRGVGGIAGDLGHVPDPASDVRCRCGQSGCAEAVASGEAIRRALGERGRGLKRGRDIVELLHAGDPEVAEHVVRAGRHIGRVIGDAISTLNPELVVVGGTLAEDNPLLIDSIRSVAASRVHPLAAASTQIVASTIKEDTGVIGAALLALEEALDPVVVDAMVGAGRSAG</sequence>
<name>K6W529_9MICO</name>
<keyword evidence="3" id="KW-1185">Reference proteome</keyword>
<dbReference type="InterPro" id="IPR036388">
    <property type="entry name" value="WH-like_DNA-bd_sf"/>
</dbReference>
<dbReference type="Gene3D" id="1.10.10.10">
    <property type="entry name" value="Winged helix-like DNA-binding domain superfamily/Winged helix DNA-binding domain"/>
    <property type="match status" value="1"/>
</dbReference>
<dbReference type="AlphaFoldDB" id="K6W529"/>
<dbReference type="PANTHER" id="PTHR18964:SF173">
    <property type="entry name" value="GLUCOKINASE"/>
    <property type="match status" value="1"/>
</dbReference>
<dbReference type="InterPro" id="IPR043129">
    <property type="entry name" value="ATPase_NBD"/>
</dbReference>
<organism evidence="2 3">
    <name type="scientific">Austwickia chelonae NBRC 105200</name>
    <dbReference type="NCBI Taxonomy" id="1184607"/>
    <lineage>
        <taxon>Bacteria</taxon>
        <taxon>Bacillati</taxon>
        <taxon>Actinomycetota</taxon>
        <taxon>Actinomycetes</taxon>
        <taxon>Micrococcales</taxon>
        <taxon>Dermatophilaceae</taxon>
        <taxon>Austwickia</taxon>
    </lineage>
</organism>
<reference evidence="2 3" key="1">
    <citation type="submission" date="2012-08" db="EMBL/GenBank/DDBJ databases">
        <title>Whole genome shotgun sequence of Austwickia chelonae NBRC 105200.</title>
        <authorList>
            <person name="Yoshida I."/>
            <person name="Hosoyama A."/>
            <person name="Tsuchikane K."/>
            <person name="Katsumata H."/>
            <person name="Ando Y."/>
            <person name="Ohji S."/>
            <person name="Hamada M."/>
            <person name="Tamura T."/>
            <person name="Yamazoe A."/>
            <person name="Yamazaki S."/>
            <person name="Fujita N."/>
        </authorList>
    </citation>
    <scope>NUCLEOTIDE SEQUENCE [LARGE SCALE GENOMIC DNA]</scope>
    <source>
        <strain evidence="2 3">NBRC 105200</strain>
    </source>
</reference>
<dbReference type="EMBL" id="BAGZ01000003">
    <property type="protein sequence ID" value="GAB76937.1"/>
    <property type="molecule type" value="Genomic_DNA"/>
</dbReference>
<evidence type="ECO:0000256" key="1">
    <source>
        <dbReference type="ARBA" id="ARBA00006479"/>
    </source>
</evidence>
<dbReference type="Pfam" id="PF00480">
    <property type="entry name" value="ROK"/>
    <property type="match status" value="1"/>
</dbReference>
<accession>K6W529</accession>
<evidence type="ECO:0000313" key="3">
    <source>
        <dbReference type="Proteomes" id="UP000008495"/>
    </source>
</evidence>
<evidence type="ECO:0000313" key="2">
    <source>
        <dbReference type="EMBL" id="GAB76937.1"/>
    </source>
</evidence>
<dbReference type="RefSeq" id="WP_006501688.1">
    <property type="nucleotide sequence ID" value="NZ_BAGZ01000003.1"/>
</dbReference>
<comment type="similarity">
    <text evidence="1">Belongs to the ROK (NagC/XylR) family.</text>
</comment>
<dbReference type="eggNOG" id="COG1940">
    <property type="taxonomic scope" value="Bacteria"/>
</dbReference>
<dbReference type="STRING" id="100225.SAMN05421595_2073"/>
<dbReference type="SUPFAM" id="SSF53067">
    <property type="entry name" value="Actin-like ATPase domain"/>
    <property type="match status" value="2"/>
</dbReference>
<dbReference type="InterPro" id="IPR000600">
    <property type="entry name" value="ROK"/>
</dbReference>
<comment type="caution">
    <text evidence="2">The sequence shown here is derived from an EMBL/GenBank/DDBJ whole genome shotgun (WGS) entry which is preliminary data.</text>
</comment>
<evidence type="ECO:0008006" key="4">
    <source>
        <dbReference type="Google" id="ProtNLM"/>
    </source>
</evidence>
<dbReference type="Gene3D" id="3.30.420.40">
    <property type="match status" value="2"/>
</dbReference>
<protein>
    <recommendedName>
        <fullName evidence="4">NagC family transcriptional regulator</fullName>
    </recommendedName>
</protein>
<dbReference type="InterPro" id="IPR036390">
    <property type="entry name" value="WH_DNA-bd_sf"/>
</dbReference>
<gene>
    <name evidence="2" type="ORF">AUCHE_03_01550</name>
</gene>
<proteinExistence type="inferred from homology"/>